<dbReference type="EMBL" id="VCPD01000005">
    <property type="protein sequence ID" value="TMV06454.1"/>
    <property type="molecule type" value="Genomic_DNA"/>
</dbReference>
<keyword evidence="3" id="KW-1185">Reference proteome</keyword>
<dbReference type="Proteomes" id="UP001193035">
    <property type="component" value="Unassembled WGS sequence"/>
</dbReference>
<evidence type="ECO:0000313" key="2">
    <source>
        <dbReference type="EMBL" id="TMV06454.1"/>
    </source>
</evidence>
<feature type="domain" description="HTH cro/C1-type" evidence="1">
    <location>
        <begin position="34"/>
        <end position="72"/>
    </location>
</feature>
<evidence type="ECO:0000259" key="1">
    <source>
        <dbReference type="PROSITE" id="PS50943"/>
    </source>
</evidence>
<reference evidence="2 3" key="1">
    <citation type="submission" date="2019-05" db="EMBL/GenBank/DDBJ databases">
        <title>Ruegeria sp. nov., isolated from tidal flat.</title>
        <authorList>
            <person name="Kim W."/>
        </authorList>
    </citation>
    <scope>NUCLEOTIDE SEQUENCE [LARGE SCALE GENOMIC DNA]</scope>
    <source>
        <strain evidence="2 3">CAU 1488</strain>
    </source>
</reference>
<dbReference type="Gene3D" id="1.10.260.40">
    <property type="entry name" value="lambda repressor-like DNA-binding domains"/>
    <property type="match status" value="1"/>
</dbReference>
<sequence>MNGPIRSPAELRRMFGANLRHLASRHPTVIGLTKELGINRTQFNRYLSGESFPRPDVLDRICRFFDVDARILLEPVESISVQGGLLTGDILRDFLGAGTAGLGENEFPSGYFRFLRRCFPDTERYSEELWFVFRDGPYTFIRGYHPRKLWPGASAALREYRGYVSRMGDGLCLVASQRSAASVLMFRVGPAPASIASCWSGHVLCSANGDPSMRVVLEHLGHDLGAALQVARRAGTAEVDALSDPYRHLLRLEATAG</sequence>
<dbReference type="InterPro" id="IPR010982">
    <property type="entry name" value="Lambda_DNA-bd_dom_sf"/>
</dbReference>
<dbReference type="PROSITE" id="PS50943">
    <property type="entry name" value="HTH_CROC1"/>
    <property type="match status" value="1"/>
</dbReference>
<dbReference type="SUPFAM" id="SSF47413">
    <property type="entry name" value="lambda repressor-like DNA-binding domains"/>
    <property type="match status" value="1"/>
</dbReference>
<protein>
    <submittedName>
        <fullName evidence="2">Helix-turn-helix transcriptional regulator</fullName>
    </submittedName>
</protein>
<dbReference type="CDD" id="cd00093">
    <property type="entry name" value="HTH_XRE"/>
    <property type="match status" value="1"/>
</dbReference>
<organism evidence="2 3">
    <name type="scientific">Ruegeria sediminis</name>
    <dbReference type="NCBI Taxonomy" id="2583820"/>
    <lineage>
        <taxon>Bacteria</taxon>
        <taxon>Pseudomonadati</taxon>
        <taxon>Pseudomonadota</taxon>
        <taxon>Alphaproteobacteria</taxon>
        <taxon>Rhodobacterales</taxon>
        <taxon>Roseobacteraceae</taxon>
        <taxon>Ruegeria</taxon>
    </lineage>
</organism>
<dbReference type="SMART" id="SM00530">
    <property type="entry name" value="HTH_XRE"/>
    <property type="match status" value="1"/>
</dbReference>
<name>A0ABY2WWH2_9RHOB</name>
<evidence type="ECO:0000313" key="3">
    <source>
        <dbReference type="Proteomes" id="UP001193035"/>
    </source>
</evidence>
<dbReference type="InterPro" id="IPR001387">
    <property type="entry name" value="Cro/C1-type_HTH"/>
</dbReference>
<gene>
    <name evidence="2" type="ORF">FGK63_15015</name>
</gene>
<dbReference type="RefSeq" id="WP_138843681.1">
    <property type="nucleotide sequence ID" value="NZ_VCPD01000005.1"/>
</dbReference>
<comment type="caution">
    <text evidence="2">The sequence shown here is derived from an EMBL/GenBank/DDBJ whole genome shotgun (WGS) entry which is preliminary data.</text>
</comment>
<accession>A0ABY2WWH2</accession>
<dbReference type="Pfam" id="PF13443">
    <property type="entry name" value="HTH_26"/>
    <property type="match status" value="1"/>
</dbReference>
<proteinExistence type="predicted"/>